<dbReference type="VEuPathDB" id="MicrosporidiaDB:NEQG_01569"/>
<dbReference type="GO" id="GO:0070192">
    <property type="term" value="P:chromosome organization involved in meiotic cell cycle"/>
    <property type="evidence" value="ECO:0007669"/>
    <property type="project" value="TreeGrafter"/>
</dbReference>
<gene>
    <name evidence="12" type="ORF">NEQG_01569</name>
</gene>
<feature type="coiled-coil region" evidence="10">
    <location>
        <begin position="522"/>
        <end position="562"/>
    </location>
</feature>
<protein>
    <recommendedName>
        <fullName evidence="11">Rad50/SbcC-type AAA domain-containing protein</fullName>
    </recommendedName>
</protein>
<evidence type="ECO:0000256" key="6">
    <source>
        <dbReference type="ARBA" id="ARBA00022723"/>
    </source>
</evidence>
<accession>I3EFX8</accession>
<dbReference type="GO" id="GO:0016887">
    <property type="term" value="F:ATP hydrolysis activity"/>
    <property type="evidence" value="ECO:0007669"/>
    <property type="project" value="InterPro"/>
</dbReference>
<dbReference type="EMBL" id="GL870879">
    <property type="protein sequence ID" value="EIJ88125.1"/>
    <property type="molecule type" value="Genomic_DNA"/>
</dbReference>
<dbReference type="AlphaFoldDB" id="I3EFX8"/>
<evidence type="ECO:0000256" key="5">
    <source>
        <dbReference type="ARBA" id="ARBA00022454"/>
    </source>
</evidence>
<dbReference type="OrthoDB" id="18797at2759"/>
<dbReference type="InParanoid" id="I3EFX8"/>
<dbReference type="Pfam" id="PF13476">
    <property type="entry name" value="AAA_23"/>
    <property type="match status" value="1"/>
</dbReference>
<feature type="coiled-coil region" evidence="10">
    <location>
        <begin position="305"/>
        <end position="349"/>
    </location>
</feature>
<feature type="coiled-coil region" evidence="10">
    <location>
        <begin position="721"/>
        <end position="755"/>
    </location>
</feature>
<dbReference type="InterPro" id="IPR038729">
    <property type="entry name" value="Rad50/SbcC_AAA"/>
</dbReference>
<dbReference type="GO" id="GO:0046872">
    <property type="term" value="F:metal ion binding"/>
    <property type="evidence" value="ECO:0007669"/>
    <property type="project" value="UniProtKB-KW"/>
</dbReference>
<dbReference type="FunCoup" id="I3EFX8">
    <property type="interactions" value="210"/>
</dbReference>
<dbReference type="GO" id="GO:0030870">
    <property type="term" value="C:Mre11 complex"/>
    <property type="evidence" value="ECO:0007669"/>
    <property type="project" value="TreeGrafter"/>
</dbReference>
<feature type="coiled-coil region" evidence="10">
    <location>
        <begin position="793"/>
        <end position="919"/>
    </location>
</feature>
<reference evidence="12" key="1">
    <citation type="submission" date="2011-01" db="EMBL/GenBank/DDBJ databases">
        <title>The Genome Sequence of Nematocida parisii strain ERTm3.</title>
        <authorList>
            <consortium name="The Broad Institute Genome Sequencing Platform"/>
            <consortium name="The Broad Institute Genome Sequencing Center for Infectious Disease"/>
            <person name="Cuomo C."/>
            <person name="Troemel E."/>
            <person name="Young S.K."/>
            <person name="Zeng Q."/>
            <person name="Gargeya S."/>
            <person name="Fitzgerald M."/>
            <person name="Haas B."/>
            <person name="Abouelleil A."/>
            <person name="Alvarado L."/>
            <person name="Arachchi H.M."/>
            <person name="Berlin A."/>
            <person name="Chapman S.B."/>
            <person name="Gearin G."/>
            <person name="Goldberg J."/>
            <person name="Griggs A."/>
            <person name="Gujja S."/>
            <person name="Hansen M."/>
            <person name="Heiman D."/>
            <person name="Howarth C."/>
            <person name="Larimer J."/>
            <person name="Lui A."/>
            <person name="MacDonald P.J.P."/>
            <person name="McCowen C."/>
            <person name="Montmayeur A."/>
            <person name="Murphy C."/>
            <person name="Neiman D."/>
            <person name="Pearson M."/>
            <person name="Priest M."/>
            <person name="Roberts A."/>
            <person name="Saif S."/>
            <person name="Shea T."/>
            <person name="Sisk P."/>
            <person name="Stolte C."/>
            <person name="Sykes S."/>
            <person name="Wortman J."/>
            <person name="Nusbaum C."/>
            <person name="Birren B."/>
        </authorList>
    </citation>
    <scope>NUCLEOTIDE SEQUENCE</scope>
    <source>
        <strain evidence="12">ERTm3</strain>
    </source>
</reference>
<evidence type="ECO:0000256" key="3">
    <source>
        <dbReference type="ARBA" id="ARBA00004286"/>
    </source>
</evidence>
<evidence type="ECO:0000256" key="10">
    <source>
        <dbReference type="SAM" id="Coils"/>
    </source>
</evidence>
<comment type="similarity">
    <text evidence="4">Belongs to the SMC family. RAD50 subfamily.</text>
</comment>
<comment type="catalytic activity">
    <reaction evidence="9">
        <text>ATP + H2O = ADP + phosphate + H(+)</text>
        <dbReference type="Rhea" id="RHEA:13065"/>
        <dbReference type="ChEBI" id="CHEBI:15377"/>
        <dbReference type="ChEBI" id="CHEBI:15378"/>
        <dbReference type="ChEBI" id="CHEBI:30616"/>
        <dbReference type="ChEBI" id="CHEBI:43474"/>
        <dbReference type="ChEBI" id="CHEBI:456216"/>
    </reaction>
</comment>
<evidence type="ECO:0000256" key="4">
    <source>
        <dbReference type="ARBA" id="ARBA00009439"/>
    </source>
</evidence>
<dbReference type="GO" id="GO:0000794">
    <property type="term" value="C:condensed nuclear chromosome"/>
    <property type="evidence" value="ECO:0007669"/>
    <property type="project" value="TreeGrafter"/>
</dbReference>
<feature type="coiled-coil region" evidence="10">
    <location>
        <begin position="194"/>
        <end position="273"/>
    </location>
</feature>
<dbReference type="GO" id="GO:0007004">
    <property type="term" value="P:telomere maintenance via telomerase"/>
    <property type="evidence" value="ECO:0007669"/>
    <property type="project" value="TreeGrafter"/>
</dbReference>
<dbReference type="GO" id="GO:0003691">
    <property type="term" value="F:double-stranded telomeric DNA binding"/>
    <property type="evidence" value="ECO:0007669"/>
    <property type="project" value="TreeGrafter"/>
</dbReference>
<evidence type="ECO:0000256" key="8">
    <source>
        <dbReference type="ARBA" id="ARBA00023242"/>
    </source>
</evidence>
<organism evidence="12 13">
    <name type="scientific">Nematocida parisii (strain ERTm3)</name>
    <name type="common">Nematode killer fungus</name>
    <dbReference type="NCBI Taxonomy" id="935791"/>
    <lineage>
        <taxon>Eukaryota</taxon>
        <taxon>Fungi</taxon>
        <taxon>Fungi incertae sedis</taxon>
        <taxon>Microsporidia</taxon>
        <taxon>Nematocida</taxon>
    </lineage>
</organism>
<keyword evidence="6" id="KW-0479">Metal-binding</keyword>
<dbReference type="GO" id="GO:0006302">
    <property type="term" value="P:double-strand break repair"/>
    <property type="evidence" value="ECO:0007669"/>
    <property type="project" value="InterPro"/>
</dbReference>
<keyword evidence="8" id="KW-0539">Nucleus</keyword>
<dbReference type="GO" id="GO:0043047">
    <property type="term" value="F:single-stranded telomeric DNA binding"/>
    <property type="evidence" value="ECO:0007669"/>
    <property type="project" value="TreeGrafter"/>
</dbReference>
<feature type="domain" description="Rad50/SbcC-type AAA" evidence="11">
    <location>
        <begin position="6"/>
        <end position="231"/>
    </location>
</feature>
<dbReference type="GO" id="GO:0000722">
    <property type="term" value="P:telomere maintenance via recombination"/>
    <property type="evidence" value="ECO:0007669"/>
    <property type="project" value="TreeGrafter"/>
</dbReference>
<proteinExistence type="inferred from homology"/>
<evidence type="ECO:0000313" key="13">
    <source>
        <dbReference type="Proteomes" id="UP000002872"/>
    </source>
</evidence>
<evidence type="ECO:0000259" key="11">
    <source>
        <dbReference type="Pfam" id="PF13476"/>
    </source>
</evidence>
<evidence type="ECO:0000256" key="1">
    <source>
        <dbReference type="ARBA" id="ARBA00001947"/>
    </source>
</evidence>
<dbReference type="SUPFAM" id="SSF52540">
    <property type="entry name" value="P-loop containing nucleoside triphosphate hydrolases"/>
    <property type="match status" value="1"/>
</dbReference>
<dbReference type="InterPro" id="IPR027417">
    <property type="entry name" value="P-loop_NTPase"/>
</dbReference>
<dbReference type="GO" id="GO:0051880">
    <property type="term" value="F:G-quadruplex DNA binding"/>
    <property type="evidence" value="ECO:0007669"/>
    <property type="project" value="TreeGrafter"/>
</dbReference>
<evidence type="ECO:0000256" key="2">
    <source>
        <dbReference type="ARBA" id="ARBA00004123"/>
    </source>
</evidence>
<dbReference type="STRING" id="935791.I3EFX8"/>
<keyword evidence="13" id="KW-1185">Reference proteome</keyword>
<sequence>MSVIGKLKIKGIRSFTEEYPAAIEMQTPLTLIVGHNGTGKTTIVEALKYATTGALPPNSKNGAFVHDPRVSQERETKAQIMMKFKSCEGKEYIVVRGMSQTIGKTKRETKTVESVLWQVTESGKRMICNKLSEVDSEVPILLGSTPSVLESVIFVHQEESTWPLGDPSVVKKKMDGIFSSTKFIKAIDALTVLRKEKTGELKVLECKYENLQQKTQNKHIIEQRIARITERLLVVRKLSQVSNERLRKFQIDLKESQKKYEHALSEVREKEKAESELAGLSTKELLSGSVVELQSILPNTCVEDAEELRHEASILEIEMNEIVEKIRKFEDLKVAIEESRVEIESLNEEKKKNLGLILEKVQNNREYLDKACTVISDVITGIKSTDKDLSTDRTISLITGQIETLQKETREFSINHVLLDTPIEAEALVDHEVCQMENVRVWIEKLEEILDRKIQEKDITVRTVTEEIGILKEKQRSVILRSKEIRSILDVDVNEQDVSFISEIQESENIINSNYTKTEYNKDKVFLEIEELQQKLEICMKETEKRKEKEFLAEEIKRKEKELEFLPCPSEIKLSPGLPGIIQCEDALVKKITVLDTKIKEIQTNQQKYLHNKMVSESKQMANKLLQQAKVEKSKTLIDRISGELISSGSVITRSEVLQKIKEGCNINVHTEFQDVLYELYEEWGSISASEKIYEEFLSRAEDGCPFCKSFISTGISKGHVQKIKNILECIKNKKEQLKEELVIEKENTKFKQEQAKIRIILNNLSSLLILENIKAEDEAEDTHTVEEWIILLDTLNKQLRSIKSIKNKYEEIEILKNRENKINLISDSYGTISEKYKEKLEELQRIEKLEQKEQEKYTEFENKKNELRTRIKEIEKRIEQKSKYKKESVSLEKEYSLLESEKSKITILLQEKTELTRKITENERIYYKTKELLKEIKIPSNNLMVINSVKERFCEIFIKIEILSKKNIQKVIKIEKILLNRN</sequence>
<evidence type="ECO:0000256" key="9">
    <source>
        <dbReference type="ARBA" id="ARBA00049360"/>
    </source>
</evidence>
<dbReference type="PANTHER" id="PTHR18867:SF12">
    <property type="entry name" value="DNA REPAIR PROTEIN RAD50"/>
    <property type="match status" value="1"/>
</dbReference>
<dbReference type="Proteomes" id="UP000002872">
    <property type="component" value="Unassembled WGS sequence"/>
</dbReference>
<keyword evidence="5" id="KW-0158">Chromosome</keyword>
<comment type="subcellular location">
    <subcellularLocation>
        <location evidence="3">Chromosome</location>
    </subcellularLocation>
    <subcellularLocation>
        <location evidence="2">Nucleus</location>
    </subcellularLocation>
</comment>
<comment type="cofactor">
    <cofactor evidence="1">
        <name>Zn(2+)</name>
        <dbReference type="ChEBI" id="CHEBI:29105"/>
    </cofactor>
</comment>
<dbReference type="Gene3D" id="3.40.50.300">
    <property type="entry name" value="P-loop containing nucleotide triphosphate hydrolases"/>
    <property type="match status" value="1"/>
</dbReference>
<keyword evidence="10" id="KW-0175">Coiled coil</keyword>
<evidence type="ECO:0000256" key="7">
    <source>
        <dbReference type="ARBA" id="ARBA00022833"/>
    </source>
</evidence>
<evidence type="ECO:0000313" key="12">
    <source>
        <dbReference type="EMBL" id="EIJ88125.1"/>
    </source>
</evidence>
<keyword evidence="7" id="KW-0862">Zinc</keyword>
<dbReference type="HOGENOM" id="CLU_006184_1_0_1"/>
<name>I3EFX8_NEMP3</name>
<dbReference type="PANTHER" id="PTHR18867">
    <property type="entry name" value="RAD50"/>
    <property type="match status" value="1"/>
</dbReference>